<accession>A0A1S5R196</accession>
<proteinExistence type="predicted"/>
<evidence type="ECO:0000313" key="2">
    <source>
        <dbReference type="Proteomes" id="UP000223738"/>
    </source>
</evidence>
<dbReference type="EMBL" id="KU862660">
    <property type="protein sequence ID" value="ANA49185.1"/>
    <property type="molecule type" value="Genomic_DNA"/>
</dbReference>
<sequence length="72" mass="8220">MPIHLPFQIINRLTGLTDFDILERAGVCPKSGALNPHTQSPLGWSTHMLNDEGCRDFGFVGEWYCWEIDFPK</sequence>
<gene>
    <name evidence="1" type="ORF">PMW_60</name>
</gene>
<organism evidence="1 2">
    <name type="scientific">Pseudomonas phage phiPMW</name>
    <dbReference type="NCBI Taxonomy" id="1815582"/>
    <lineage>
        <taxon>Viruses</taxon>
        <taxon>Duplodnaviria</taxon>
        <taxon>Heunggongvirae</taxon>
        <taxon>Uroviricota</taxon>
        <taxon>Caudoviricetes</taxon>
        <taxon>Plaisancevirus</taxon>
        <taxon>Plaisancevirus PMW</taxon>
    </lineage>
</organism>
<evidence type="ECO:0000313" key="1">
    <source>
        <dbReference type="EMBL" id="ANA49185.1"/>
    </source>
</evidence>
<protein>
    <submittedName>
        <fullName evidence="1">Uncharacterized protein</fullName>
    </submittedName>
</protein>
<keyword evidence="2" id="KW-1185">Reference proteome</keyword>
<name>A0A1S5R196_9CAUD</name>
<dbReference type="Proteomes" id="UP000223738">
    <property type="component" value="Segment"/>
</dbReference>
<reference evidence="1 2" key="1">
    <citation type="submission" date="2016-03" db="EMBL/GenBank/DDBJ databases">
        <title>Characterization of pf16 and phiPMW: Two novel phages infecting Pseudomonas putida PpG1.</title>
        <authorList>
            <person name="Magill D.J."/>
            <person name="Krylov V.N."/>
            <person name="Allen C.C.R."/>
            <person name="McGrath J.W."/>
            <person name="Quinn J.P."/>
            <person name="Kulakov L.A."/>
        </authorList>
    </citation>
    <scope>NUCLEOTIDE SEQUENCE [LARGE SCALE GENOMIC DNA]</scope>
</reference>